<evidence type="ECO:0000256" key="3">
    <source>
        <dbReference type="ARBA" id="ARBA00023163"/>
    </source>
</evidence>
<evidence type="ECO:0000313" key="7">
    <source>
        <dbReference type="Proteomes" id="UP001169027"/>
    </source>
</evidence>
<dbReference type="PRINTS" id="PR00035">
    <property type="entry name" value="HTHGNTR"/>
</dbReference>
<dbReference type="InterPro" id="IPR011711">
    <property type="entry name" value="GntR_C"/>
</dbReference>
<keyword evidence="1" id="KW-0805">Transcription regulation</keyword>
<proteinExistence type="predicted"/>
<sequence>MTTKSRIPNITRAESENQTTGFAKVFGFLREQLLESRIRTGDRLLPERELALQLGVSRPIVREGLRALSMMGVVEIRERVGTVVRQPDVSVLGDVFAFSLAQAPDALDDVMQARIALECQAIRLACQRATTADIERMRAALDAIEATVDDAAGGALADFEFHQAIVRSSKSDTLIQLHGAMAAMLTRSHRDRRHLVGEHKDESIKRTVVEDHHLLLEMVIAGDEDAADQALRKHFRIGDELRRQKAIAPRKAAAAPAAPPTAKKPRKAKATP</sequence>
<dbReference type="CDD" id="cd07377">
    <property type="entry name" value="WHTH_GntR"/>
    <property type="match status" value="1"/>
</dbReference>
<evidence type="ECO:0000259" key="5">
    <source>
        <dbReference type="PROSITE" id="PS50949"/>
    </source>
</evidence>
<dbReference type="Pfam" id="PF00392">
    <property type="entry name" value="GntR"/>
    <property type="match status" value="1"/>
</dbReference>
<dbReference type="Proteomes" id="UP001169027">
    <property type="component" value="Unassembled WGS sequence"/>
</dbReference>
<dbReference type="PANTHER" id="PTHR43537:SF5">
    <property type="entry name" value="UXU OPERON TRANSCRIPTIONAL REGULATOR"/>
    <property type="match status" value="1"/>
</dbReference>
<evidence type="ECO:0000256" key="4">
    <source>
        <dbReference type="SAM" id="MobiDB-lite"/>
    </source>
</evidence>
<feature type="compositionally biased region" description="Basic residues" evidence="4">
    <location>
        <begin position="263"/>
        <end position="272"/>
    </location>
</feature>
<accession>A0ABT8S3C7</accession>
<dbReference type="PROSITE" id="PS50949">
    <property type="entry name" value="HTH_GNTR"/>
    <property type="match status" value="1"/>
</dbReference>
<dbReference type="PANTHER" id="PTHR43537">
    <property type="entry name" value="TRANSCRIPTIONAL REGULATOR, GNTR FAMILY"/>
    <property type="match status" value="1"/>
</dbReference>
<dbReference type="Gene3D" id="1.20.120.530">
    <property type="entry name" value="GntR ligand-binding domain-like"/>
    <property type="match status" value="1"/>
</dbReference>
<comment type="caution">
    <text evidence="6">The sequence shown here is derived from an EMBL/GenBank/DDBJ whole genome shotgun (WGS) entry which is preliminary data.</text>
</comment>
<dbReference type="InterPro" id="IPR008920">
    <property type="entry name" value="TF_FadR/GntR_C"/>
</dbReference>
<keyword evidence="2" id="KW-0238">DNA-binding</keyword>
<dbReference type="SMART" id="SM00895">
    <property type="entry name" value="FCD"/>
    <property type="match status" value="1"/>
</dbReference>
<feature type="region of interest" description="Disordered" evidence="4">
    <location>
        <begin position="242"/>
        <end position="272"/>
    </location>
</feature>
<evidence type="ECO:0000256" key="2">
    <source>
        <dbReference type="ARBA" id="ARBA00023125"/>
    </source>
</evidence>
<dbReference type="EMBL" id="JAUKVY010000006">
    <property type="protein sequence ID" value="MDO1532714.1"/>
    <property type="molecule type" value="Genomic_DNA"/>
</dbReference>
<dbReference type="SMART" id="SM00345">
    <property type="entry name" value="HTH_GNTR"/>
    <property type="match status" value="1"/>
</dbReference>
<dbReference type="InterPro" id="IPR036390">
    <property type="entry name" value="WH_DNA-bd_sf"/>
</dbReference>
<protein>
    <submittedName>
        <fullName evidence="6">FadR/GntR family transcriptional regulator</fullName>
    </submittedName>
</protein>
<name>A0ABT8S3C7_9BURK</name>
<dbReference type="RefSeq" id="WP_301807822.1">
    <property type="nucleotide sequence ID" value="NZ_JAUJZH010000006.1"/>
</dbReference>
<reference evidence="6" key="1">
    <citation type="submission" date="2023-06" db="EMBL/GenBank/DDBJ databases">
        <authorList>
            <person name="Jiang Y."/>
            <person name="Liu Q."/>
        </authorList>
    </citation>
    <scope>NUCLEOTIDE SEQUENCE</scope>
    <source>
        <strain evidence="6">CGMCC 1.12090</strain>
    </source>
</reference>
<keyword evidence="3" id="KW-0804">Transcription</keyword>
<feature type="compositionally biased region" description="Low complexity" evidence="4">
    <location>
        <begin position="246"/>
        <end position="256"/>
    </location>
</feature>
<evidence type="ECO:0000256" key="1">
    <source>
        <dbReference type="ARBA" id="ARBA00023015"/>
    </source>
</evidence>
<dbReference type="InterPro" id="IPR036388">
    <property type="entry name" value="WH-like_DNA-bd_sf"/>
</dbReference>
<dbReference type="InterPro" id="IPR000524">
    <property type="entry name" value="Tscrpt_reg_HTH_GntR"/>
</dbReference>
<feature type="domain" description="HTH gntR-type" evidence="5">
    <location>
        <begin position="19"/>
        <end position="87"/>
    </location>
</feature>
<dbReference type="SUPFAM" id="SSF48008">
    <property type="entry name" value="GntR ligand-binding domain-like"/>
    <property type="match status" value="1"/>
</dbReference>
<dbReference type="SUPFAM" id="SSF46785">
    <property type="entry name" value="Winged helix' DNA-binding domain"/>
    <property type="match status" value="1"/>
</dbReference>
<organism evidence="6 7">
    <name type="scientific">Variovorax ginsengisoli</name>
    <dbReference type="NCBI Taxonomy" id="363844"/>
    <lineage>
        <taxon>Bacteria</taxon>
        <taxon>Pseudomonadati</taxon>
        <taxon>Pseudomonadota</taxon>
        <taxon>Betaproteobacteria</taxon>
        <taxon>Burkholderiales</taxon>
        <taxon>Comamonadaceae</taxon>
        <taxon>Variovorax</taxon>
    </lineage>
</organism>
<gene>
    <name evidence="6" type="ORF">Q2T77_10480</name>
</gene>
<dbReference type="Gene3D" id="1.10.10.10">
    <property type="entry name" value="Winged helix-like DNA-binding domain superfamily/Winged helix DNA-binding domain"/>
    <property type="match status" value="1"/>
</dbReference>
<dbReference type="Pfam" id="PF07729">
    <property type="entry name" value="FCD"/>
    <property type="match status" value="1"/>
</dbReference>
<keyword evidence="7" id="KW-1185">Reference proteome</keyword>
<evidence type="ECO:0000313" key="6">
    <source>
        <dbReference type="EMBL" id="MDO1532714.1"/>
    </source>
</evidence>